<feature type="transmembrane region" description="Helical" evidence="1">
    <location>
        <begin position="282"/>
        <end position="306"/>
    </location>
</feature>
<sequence length="365" mass="39574">MKGLVFVHKANKKYISIIVGSLLILAAVIFGLRHDAGLYSTPVAQVTAITKTTSTAETDSFNNHDRRIVQHVRVRLLNTKRRGQTVVLRNTYVKSQALDFPLRSGQQVFLTHSKDGYQLNDTKRDTLLGGLLVVTVLLLIIFAGKHALVTLISITLNAAIFFWGVHHELALQGKGPWLLVGGLALVFTVLTVLFVIGVRPVAVCIALSTVLATALSVALGYGIMTGTGYHGIHLETVKYVTQQPQLIFFFQIVIGSLGAVLDETSDISVAIFQLPASRKERFMAGMAIGRSVMGPLIAVLFMIFMADTFVETILWLRNNNTIAYTVSWVMGLGFTQSLISAFGIVLAVPLTSGLAALLPGRGQEA</sequence>
<feature type="transmembrane region" description="Helical" evidence="1">
    <location>
        <begin position="148"/>
        <end position="165"/>
    </location>
</feature>
<feature type="transmembrane region" description="Helical" evidence="1">
    <location>
        <begin position="203"/>
        <end position="224"/>
    </location>
</feature>
<keyword evidence="1" id="KW-0472">Membrane</keyword>
<evidence type="ECO:0000313" key="2">
    <source>
        <dbReference type="EMBL" id="KRM54337.1"/>
    </source>
</evidence>
<evidence type="ECO:0000313" key="3">
    <source>
        <dbReference type="Proteomes" id="UP000051679"/>
    </source>
</evidence>
<comment type="caution">
    <text evidence="2">The sequence shown here is derived from an EMBL/GenBank/DDBJ whole genome shotgun (WGS) entry which is preliminary data.</text>
</comment>
<gene>
    <name evidence="2" type="ORF">FC18_GL000556</name>
</gene>
<feature type="transmembrane region" description="Helical" evidence="1">
    <location>
        <begin position="338"/>
        <end position="358"/>
    </location>
</feature>
<feature type="transmembrane region" description="Helical" evidence="1">
    <location>
        <begin position="14"/>
        <end position="32"/>
    </location>
</feature>
<dbReference type="Pfam" id="PF07907">
    <property type="entry name" value="YibE_F"/>
    <property type="match status" value="1"/>
</dbReference>
<organism evidence="2 3">
    <name type="scientific">Lacticaseibacillus sharpeae JCM 1186 = DSM 20505</name>
    <dbReference type="NCBI Taxonomy" id="1291052"/>
    <lineage>
        <taxon>Bacteria</taxon>
        <taxon>Bacillati</taxon>
        <taxon>Bacillota</taxon>
        <taxon>Bacilli</taxon>
        <taxon>Lactobacillales</taxon>
        <taxon>Lactobacillaceae</taxon>
        <taxon>Lacticaseibacillus</taxon>
    </lineage>
</organism>
<keyword evidence="1" id="KW-1133">Transmembrane helix</keyword>
<accession>A0A0R1ZHF6</accession>
<dbReference type="PATRIC" id="fig|1291052.5.peg.567"/>
<feature type="transmembrane region" description="Helical" evidence="1">
    <location>
        <begin position="244"/>
        <end position="261"/>
    </location>
</feature>
<reference evidence="2 3" key="1">
    <citation type="journal article" date="2015" name="Genome Announc.">
        <title>Expanding the biotechnology potential of lactobacilli through comparative genomics of 213 strains and associated genera.</title>
        <authorList>
            <person name="Sun Z."/>
            <person name="Harris H.M."/>
            <person name="McCann A."/>
            <person name="Guo C."/>
            <person name="Argimon S."/>
            <person name="Zhang W."/>
            <person name="Yang X."/>
            <person name="Jeffery I.B."/>
            <person name="Cooney J.C."/>
            <person name="Kagawa T.F."/>
            <person name="Liu W."/>
            <person name="Song Y."/>
            <person name="Salvetti E."/>
            <person name="Wrobel A."/>
            <person name="Rasinkangas P."/>
            <person name="Parkhill J."/>
            <person name="Rea M.C."/>
            <person name="O'Sullivan O."/>
            <person name="Ritari J."/>
            <person name="Douillard F.P."/>
            <person name="Paul Ross R."/>
            <person name="Yang R."/>
            <person name="Briner A.E."/>
            <person name="Felis G.E."/>
            <person name="de Vos W.M."/>
            <person name="Barrangou R."/>
            <person name="Klaenhammer T.R."/>
            <person name="Caufield P.W."/>
            <person name="Cui Y."/>
            <person name="Zhang H."/>
            <person name="O'Toole P.W."/>
        </authorList>
    </citation>
    <scope>NUCLEOTIDE SEQUENCE [LARGE SCALE GENOMIC DNA]</scope>
    <source>
        <strain evidence="2 3">DSM 20505</strain>
    </source>
</reference>
<feature type="transmembrane region" description="Helical" evidence="1">
    <location>
        <begin position="177"/>
        <end position="196"/>
    </location>
</feature>
<evidence type="ECO:0000256" key="1">
    <source>
        <dbReference type="SAM" id="Phobius"/>
    </source>
</evidence>
<dbReference type="STRING" id="1291052.FC18_GL000556"/>
<dbReference type="Proteomes" id="UP000051679">
    <property type="component" value="Unassembled WGS sequence"/>
</dbReference>
<proteinExistence type="predicted"/>
<dbReference type="AlphaFoldDB" id="A0A0R1ZHF6"/>
<dbReference type="EMBL" id="AYYO01000056">
    <property type="protein sequence ID" value="KRM54337.1"/>
    <property type="molecule type" value="Genomic_DNA"/>
</dbReference>
<keyword evidence="3" id="KW-1185">Reference proteome</keyword>
<dbReference type="InterPro" id="IPR012507">
    <property type="entry name" value="YibE_F"/>
</dbReference>
<dbReference type="PANTHER" id="PTHR41771:SF1">
    <property type="entry name" value="MEMBRANE PROTEIN"/>
    <property type="match status" value="1"/>
</dbReference>
<dbReference type="PANTHER" id="PTHR41771">
    <property type="entry name" value="MEMBRANE PROTEIN-RELATED"/>
    <property type="match status" value="1"/>
</dbReference>
<feature type="transmembrane region" description="Helical" evidence="1">
    <location>
        <begin position="126"/>
        <end position="143"/>
    </location>
</feature>
<keyword evidence="1" id="KW-0812">Transmembrane</keyword>
<name>A0A0R1ZHF6_9LACO</name>
<protein>
    <submittedName>
        <fullName evidence="2">Multitransmembrane protein</fullName>
    </submittedName>
</protein>